<sequence>MTAPQTHAPTLTPELRAALIQKLTALADDEIVLAHRDSEWTGHAPILEEDIALANIAQDELGHATLFLELRRELDGSDADRLAFFRDAPDYRCARLVELPRGDWALTMLRQFLFDAYEALWLDAAQASTYAPLAQVAAKAVREEKFHLQHSALWVERLALGTEESRRRIQNALVTLWPHVAQLFVPLPEEAALVSAGLVPDLGAVRARWDGVVLRHLTDKCGLTLPEMPGEGDTTAGREVHTAHLPALLAEMQAVARAHPTAEVW</sequence>
<gene>
    <name evidence="1" type="primary">paaC</name>
    <name evidence="1" type="ORF">ACFO0D_11420</name>
</gene>
<protein>
    <submittedName>
        <fullName evidence="1">1,2-phenylacetyl-CoA epoxidase subunit PaaC</fullName>
        <ecNumber evidence="1">1.14.13.149</ecNumber>
    </submittedName>
</protein>
<accession>A0ABV9IBF8</accession>
<dbReference type="InterPro" id="IPR052703">
    <property type="entry name" value="Aromatic_CoA_ox/epox"/>
</dbReference>
<dbReference type="Gene3D" id="1.20.1260.10">
    <property type="match status" value="1"/>
</dbReference>
<organism evidence="1 2">
    <name type="scientific">Deinococcus hohokamensis</name>
    <dbReference type="NCBI Taxonomy" id="309883"/>
    <lineage>
        <taxon>Bacteria</taxon>
        <taxon>Thermotogati</taxon>
        <taxon>Deinococcota</taxon>
        <taxon>Deinococci</taxon>
        <taxon>Deinococcales</taxon>
        <taxon>Deinococcaceae</taxon>
        <taxon>Deinococcus</taxon>
    </lineage>
</organism>
<keyword evidence="1" id="KW-0560">Oxidoreductase</keyword>
<dbReference type="Pfam" id="PF05138">
    <property type="entry name" value="PaaA_PaaC"/>
    <property type="match status" value="1"/>
</dbReference>
<dbReference type="InterPro" id="IPR009078">
    <property type="entry name" value="Ferritin-like_SF"/>
</dbReference>
<dbReference type="EMBL" id="JBHSEI010000008">
    <property type="protein sequence ID" value="MFC4638946.1"/>
    <property type="molecule type" value="Genomic_DNA"/>
</dbReference>
<dbReference type="EC" id="1.14.13.149" evidence="1"/>
<dbReference type="GO" id="GO:0097266">
    <property type="term" value="F:phenylacetyl-CoA 1,2-epoxidase activity"/>
    <property type="evidence" value="ECO:0007669"/>
    <property type="project" value="UniProtKB-EC"/>
</dbReference>
<dbReference type="InterPro" id="IPR011882">
    <property type="entry name" value="PaaC"/>
</dbReference>
<dbReference type="PANTHER" id="PTHR30458">
    <property type="entry name" value="PHENYLACETIC ACID DEGRADATION PROTEIN PAA"/>
    <property type="match status" value="1"/>
</dbReference>
<comment type="caution">
    <text evidence="1">The sequence shown here is derived from an EMBL/GenBank/DDBJ whole genome shotgun (WGS) entry which is preliminary data.</text>
</comment>
<dbReference type="SUPFAM" id="SSF47240">
    <property type="entry name" value="Ferritin-like"/>
    <property type="match status" value="1"/>
</dbReference>
<dbReference type="InterPro" id="IPR007814">
    <property type="entry name" value="PaaA_PaaC"/>
</dbReference>
<proteinExistence type="predicted"/>
<evidence type="ECO:0000313" key="1">
    <source>
        <dbReference type="EMBL" id="MFC4638946.1"/>
    </source>
</evidence>
<name>A0ABV9IBF8_9DEIO</name>
<dbReference type="RefSeq" id="WP_380061951.1">
    <property type="nucleotide sequence ID" value="NZ_JBHSEI010000008.1"/>
</dbReference>
<dbReference type="NCBIfam" id="TIGR02158">
    <property type="entry name" value="PA_CoA_Oxy3"/>
    <property type="match status" value="1"/>
</dbReference>
<reference evidence="2" key="1">
    <citation type="journal article" date="2019" name="Int. J. Syst. Evol. Microbiol.">
        <title>The Global Catalogue of Microorganisms (GCM) 10K type strain sequencing project: providing services to taxonomists for standard genome sequencing and annotation.</title>
        <authorList>
            <consortium name="The Broad Institute Genomics Platform"/>
            <consortium name="The Broad Institute Genome Sequencing Center for Infectious Disease"/>
            <person name="Wu L."/>
            <person name="Ma J."/>
        </authorList>
    </citation>
    <scope>NUCLEOTIDE SEQUENCE [LARGE SCALE GENOMIC DNA]</scope>
    <source>
        <strain evidence="2">CCUG 55995</strain>
    </source>
</reference>
<dbReference type="InterPro" id="IPR012347">
    <property type="entry name" value="Ferritin-like"/>
</dbReference>
<keyword evidence="2" id="KW-1185">Reference proteome</keyword>
<dbReference type="PANTHER" id="PTHR30458:SF0">
    <property type="entry name" value="1,2-PHENYLACETYL-COA EPOXIDASE, SUBUNIT C"/>
    <property type="match status" value="1"/>
</dbReference>
<evidence type="ECO:0000313" key="2">
    <source>
        <dbReference type="Proteomes" id="UP001595952"/>
    </source>
</evidence>
<dbReference type="PIRSF" id="PIRSF037834">
    <property type="entry name" value="PA_CoA_Oase3"/>
    <property type="match status" value="1"/>
</dbReference>
<dbReference type="Proteomes" id="UP001595952">
    <property type="component" value="Unassembled WGS sequence"/>
</dbReference>